<dbReference type="AlphaFoldDB" id="A0A3Q0IZ76"/>
<proteinExistence type="predicted"/>
<feature type="compositionally biased region" description="Acidic residues" evidence="1">
    <location>
        <begin position="951"/>
        <end position="975"/>
    </location>
</feature>
<evidence type="ECO:0000313" key="5">
    <source>
        <dbReference type="RefSeq" id="XP_026681546.1"/>
    </source>
</evidence>
<gene>
    <name evidence="5" type="primary">LOC103512193</name>
</gene>
<dbReference type="RefSeq" id="XP_026681546.1">
    <property type="nucleotide sequence ID" value="XM_026825745.1"/>
</dbReference>
<dbReference type="GO" id="GO:0005634">
    <property type="term" value="C:nucleus"/>
    <property type="evidence" value="ECO:0007669"/>
    <property type="project" value="TreeGrafter"/>
</dbReference>
<dbReference type="PaxDb" id="121845-A0A3Q0IZ76"/>
<feature type="domain" description="PDZ" evidence="3">
    <location>
        <begin position="135"/>
        <end position="214"/>
    </location>
</feature>
<dbReference type="GO" id="GO:0005085">
    <property type="term" value="F:guanyl-nucleotide exchange factor activity"/>
    <property type="evidence" value="ECO:0007669"/>
    <property type="project" value="InterPro"/>
</dbReference>
<dbReference type="PANTHER" id="PTHR46848">
    <property type="entry name" value="REGULATOR OF G-PROTEIN SIGNALING 3"/>
    <property type="match status" value="1"/>
</dbReference>
<dbReference type="InterPro" id="IPR001478">
    <property type="entry name" value="PDZ"/>
</dbReference>
<evidence type="ECO:0000256" key="1">
    <source>
        <dbReference type="SAM" id="MobiDB-lite"/>
    </source>
</evidence>
<organism evidence="4 5">
    <name type="scientific">Diaphorina citri</name>
    <name type="common">Asian citrus psyllid</name>
    <dbReference type="NCBI Taxonomy" id="121845"/>
    <lineage>
        <taxon>Eukaryota</taxon>
        <taxon>Metazoa</taxon>
        <taxon>Ecdysozoa</taxon>
        <taxon>Arthropoda</taxon>
        <taxon>Hexapoda</taxon>
        <taxon>Insecta</taxon>
        <taxon>Pterygota</taxon>
        <taxon>Neoptera</taxon>
        <taxon>Paraneoptera</taxon>
        <taxon>Hemiptera</taxon>
        <taxon>Sternorrhyncha</taxon>
        <taxon>Psylloidea</taxon>
        <taxon>Psyllidae</taxon>
        <taxon>Diaphorininae</taxon>
        <taxon>Diaphorina</taxon>
    </lineage>
</organism>
<reference evidence="5" key="1">
    <citation type="submission" date="2025-08" db="UniProtKB">
        <authorList>
            <consortium name="RefSeq"/>
        </authorList>
    </citation>
    <scope>IDENTIFICATION</scope>
</reference>
<dbReference type="STRING" id="121845.A0A3Q0IZ76"/>
<keyword evidence="4" id="KW-1185">Reference proteome</keyword>
<feature type="region of interest" description="Disordered" evidence="1">
    <location>
        <begin position="1029"/>
        <end position="1067"/>
    </location>
</feature>
<dbReference type="KEGG" id="dci:103512193"/>
<dbReference type="Gene3D" id="1.20.900.10">
    <property type="entry name" value="Dbl homology (DH) domain"/>
    <property type="match status" value="1"/>
</dbReference>
<dbReference type="SUPFAM" id="SSF50156">
    <property type="entry name" value="PDZ domain-like"/>
    <property type="match status" value="1"/>
</dbReference>
<dbReference type="CTD" id="31224"/>
<dbReference type="InterPro" id="IPR035899">
    <property type="entry name" value="DBL_dom_sf"/>
</dbReference>
<feature type="compositionally biased region" description="Polar residues" evidence="1">
    <location>
        <begin position="29"/>
        <end position="44"/>
    </location>
</feature>
<dbReference type="PROSITE" id="PS50010">
    <property type="entry name" value="DH_2"/>
    <property type="match status" value="1"/>
</dbReference>
<feature type="region of interest" description="Disordered" evidence="1">
    <location>
        <begin position="29"/>
        <end position="106"/>
    </location>
</feature>
<evidence type="ECO:0000259" key="2">
    <source>
        <dbReference type="PROSITE" id="PS50010"/>
    </source>
</evidence>
<feature type="region of interest" description="Disordered" evidence="1">
    <location>
        <begin position="1107"/>
        <end position="1127"/>
    </location>
</feature>
<dbReference type="PANTHER" id="PTHR46848:SF1">
    <property type="entry name" value="REGULATOR OF G-PROTEIN SIGNALING 3"/>
    <property type="match status" value="1"/>
</dbReference>
<dbReference type="GO" id="GO:0005886">
    <property type="term" value="C:plasma membrane"/>
    <property type="evidence" value="ECO:0007669"/>
    <property type="project" value="TreeGrafter"/>
</dbReference>
<dbReference type="SUPFAM" id="SSF50729">
    <property type="entry name" value="PH domain-like"/>
    <property type="match status" value="1"/>
</dbReference>
<evidence type="ECO:0000259" key="3">
    <source>
        <dbReference type="PROSITE" id="PS50106"/>
    </source>
</evidence>
<dbReference type="SMART" id="SM00325">
    <property type="entry name" value="RhoGEF"/>
    <property type="match status" value="1"/>
</dbReference>
<dbReference type="SMART" id="SM00228">
    <property type="entry name" value="PDZ"/>
    <property type="match status" value="1"/>
</dbReference>
<feature type="region of interest" description="Disordered" evidence="1">
    <location>
        <begin position="951"/>
        <end position="977"/>
    </location>
</feature>
<feature type="compositionally biased region" description="Basic and acidic residues" evidence="1">
    <location>
        <begin position="79"/>
        <end position="100"/>
    </location>
</feature>
<dbReference type="Proteomes" id="UP000079169">
    <property type="component" value="Unplaced"/>
</dbReference>
<accession>A0A3Q0IZ76</accession>
<evidence type="ECO:0000313" key="4">
    <source>
        <dbReference type="Proteomes" id="UP000079169"/>
    </source>
</evidence>
<dbReference type="InterPro" id="IPR000219">
    <property type="entry name" value="DH_dom"/>
</dbReference>
<dbReference type="Gene3D" id="2.30.42.10">
    <property type="match status" value="1"/>
</dbReference>
<feature type="domain" description="DH" evidence="2">
    <location>
        <begin position="279"/>
        <end position="463"/>
    </location>
</feature>
<protein>
    <submittedName>
        <fullName evidence="5">Uncharacterized protein LOC103512193</fullName>
    </submittedName>
</protein>
<dbReference type="PROSITE" id="PS50106">
    <property type="entry name" value="PDZ"/>
    <property type="match status" value="1"/>
</dbReference>
<dbReference type="GeneID" id="103512193"/>
<dbReference type="Pfam" id="PF00621">
    <property type="entry name" value="RhoGEF"/>
    <property type="match status" value="1"/>
</dbReference>
<feature type="compositionally biased region" description="Polar residues" evidence="1">
    <location>
        <begin position="1055"/>
        <end position="1067"/>
    </location>
</feature>
<sequence length="1196" mass="135620">MSNHTIRMPNLSNLIDKEIENRENSILQISEKQKARPTSVSSTLCLAKATPNDKKPNSLQTTSQRLEESQNEISTDPVQEARKSECDKDMSEEDRPKKDEVSEDEEESKEFLKFLELEPPESKTFKRGRTACTITKKLSKPPNHPNFGFSICWMNPPRIDGIKPGYPAESCGLKCGDYIIFVEKTNVTMKGQEEVLRLFEEYGNSCSLEIYRPCKDDTKKKKKKKRPAPMRSISTPLPAACEVANESQARTSVSMDISKKALDLPDIPPIFEGFVGEQGRLEGINQLVNTEKSYIACLQFGIARFLLPLAERKDLCSPKEHVVLFQNSQELLRISEDILEKLNSNLPDSDKPFAYNIGEIYYNKLAVTGSSYRKYCCGLKKSFCILAEKTRNKSFMTMLNEPPIPKKRPDLIGFLHKPLEHFRLVLKLLQGILNCTAQDSKDYQYLLQVVNQYQTTYKEITVESGLMEPKGEGKPLLTLQDLESRLVFTRCKPFALESSGRSWIFGGDLTRIEGNVAKRYWALLFTDIIVFAKVSRDRVIFITEEPLPLLQVVHAVYNIRRKETDFRLVLSDKPRDVDSPVASSCANLSLPIFPNVLRKTKVPKFYKRQLIRLRAPTIELKAVWQNLINRQVIYLNTGRGTTPIGTPDSQDLYVDWESNHQRLYSPEPRASIVGSTTKKASEIIEYKCNKLAKMGYKENAIHLSKWLKGEIGSSGTPTPGSELEFDIWSEDALKKRTSEIKTEHEHIFYTDRARNISRCEVVFLSANPTPVHEDHTPHKVEAVVELHEKPKYKTPHRFEDEFTDIQKSICQNCQERGHSSCHKGRNLSHNVDHIASSSDTISVFPSNSENNCLVPQFSIVPPTPPVRGRTLSQTSMDQVDREIGNDENNLIMVSKENDALSNQNLNYEDSLNDLPYLPLNAKSKLKKFNTRLSLEKLSDTEEDEEFYYESEEDCQQNVADDNDDDAEYSDDEDQMSNDGQTRIINILTRASSFMGEKFATIEKLVGDDKSVAFTFFDRYLRSKTADSIKPLPATSTTLGGEDDCETLSGSEKWGTPTSGGESELQSPVSNEFSDEMEDVNPLEVFLAATHITTVNVRFPPTAIKSRLEPLPEDEEESYYSDNSSSNTNSKCLTLDEIYNDSSSTHTSRSLIPLNHSSQSGFFNRLLLRRSKSVETSPSKDSTKLTKFFSRAKSEDK</sequence>
<name>A0A3Q0IZ76_DIACI</name>
<dbReference type="InterPro" id="IPR036034">
    <property type="entry name" value="PDZ_sf"/>
</dbReference>
<dbReference type="SUPFAM" id="SSF48065">
    <property type="entry name" value="DBL homology domain (DH-domain)"/>
    <property type="match status" value="1"/>
</dbReference>